<keyword evidence="7" id="KW-1185">Reference proteome</keyword>
<feature type="compositionally biased region" description="Polar residues" evidence="5">
    <location>
        <begin position="315"/>
        <end position="340"/>
    </location>
</feature>
<dbReference type="SUPFAM" id="SSF46966">
    <property type="entry name" value="Spectrin repeat"/>
    <property type="match status" value="3"/>
</dbReference>
<dbReference type="Proteomes" id="UP000694402">
    <property type="component" value="Unassembled WGS sequence"/>
</dbReference>
<dbReference type="GO" id="GO:0044325">
    <property type="term" value="F:transmembrane transporter binding"/>
    <property type="evidence" value="ECO:0007669"/>
    <property type="project" value="TreeGrafter"/>
</dbReference>
<protein>
    <recommendedName>
        <fullName evidence="8">A kinase (PRKA) anchor protein 6</fullName>
    </recommendedName>
</protein>
<gene>
    <name evidence="6" type="primary">AKAP6</name>
</gene>
<evidence type="ECO:0000256" key="4">
    <source>
        <dbReference type="ARBA" id="ARBA00023136"/>
    </source>
</evidence>
<dbReference type="GeneTree" id="ENSGT00810000125473"/>
<feature type="compositionally biased region" description="Polar residues" evidence="5">
    <location>
        <begin position="458"/>
        <end position="472"/>
    </location>
</feature>
<name>A0A8C8D855_ONCTS</name>
<sequence>LFTMNVAVSPMAREAASPMITSVTPSFEEEEAEGLAQERDPARRYQNQKPPPLHTGADWKVVLHLPEIETWLRATTDRVRDLSHSVHQDSVNKHLDVHLVQLKDICEDISDHVEQIHALLETEFSLKLLSYSVNIIVDIRSVQLLWHQLRVSVLVLKERLLQGLQDSNGNYTRQTDILQAFSQDHHQARLDALTEVDDCGQVTIKCSQDYFSLDCGITAYELSDYSPSEDQEGTSGLGQGQEPCCRYTSLKSDFPELIQSVDLLTITAKQSQNQGAVSEQEEEEPGTPIEKHRDKHSNAVEENNLAPGPKMHCDTPQNESTPLSKQPLQGSLSNEVSPTQPVLPKKPMYLEEEAESSLNLRRSTLPPSLQFQADLSQSTPSLLDLPDRSKFWLELNAVCPSNTSQSFDSLQAMNSMNLQASRQREAGGYQRQGGPVGAHIPLQRSSSEADQGGHFPQDLSSIPTLFSGNNGCSRDLKDPQTDRDTDSSLPSPMREPSDHESHDEATSEDFRPPTKEAVWIIQPQYPHLHHPAPVGTSPNPSKEHWFRSDEFLALPAKLKKTEMLAMKLETLAQRPGHQGHHESIQDVDDWELTEVNSDWEGEGLGSPQPPLGFDALQPPYKRPFHVGMGHFSPTLSSDMTPSLDESIESAPLSDLLSEDEAWSSRESRKRVNTWETQCKPFIQQLLDDIQHHDNHPDIWGKIEGFVKKLDEFICWLREALETTENWTPPKAEMDSLKLYLETHLSFKMNVDSHCSLKDCVVEEGRQLLEIILSHSLRDMLQMVVHQWQQLQRQIRRQHSWMLRTLDAIKAHILATEAEASQEAETTGPLSHWEAQRDVLDQLSLKLKSQQYCTGTIRRTGKEYAQMSKYNSLQEFESDFQELWDWLMDMDSVVTDSHELVMSEEQQQHLYKGNSVEMRMWLPKKTHLLGWAESLRRSGAQLPPDFHERVNAMTHKWDQLQKILGESVGSTSQSQEPRSALSPHTSSLLGQLESRIKDLKVWLRDTELYIFNSCLRQDTEQDLQVSTQLQHFKSLCLEVCGRRKGVSSLLRLSQRLQEEQEQQSGPDSEQQALQLQLLTVNLERRWEAIVMQVLQWQTRLRRALGTDQVRPHTLLCTPYGSNAIKILT</sequence>
<feature type="region of interest" description="Disordered" evidence="5">
    <location>
        <begin position="423"/>
        <end position="511"/>
    </location>
</feature>
<feature type="region of interest" description="Disordered" evidence="5">
    <location>
        <begin position="270"/>
        <end position="343"/>
    </location>
</feature>
<proteinExistence type="predicted"/>
<evidence type="ECO:0000256" key="2">
    <source>
        <dbReference type="ARBA" id="ARBA00022553"/>
    </source>
</evidence>
<accession>A0A8C8D855</accession>
<dbReference type="AlphaFoldDB" id="A0A8C8D855"/>
<evidence type="ECO:0000256" key="1">
    <source>
        <dbReference type="ARBA" id="ARBA00004308"/>
    </source>
</evidence>
<evidence type="ECO:0008006" key="8">
    <source>
        <dbReference type="Google" id="ProtNLM"/>
    </source>
</evidence>
<evidence type="ECO:0000313" key="7">
    <source>
        <dbReference type="Proteomes" id="UP000694402"/>
    </source>
</evidence>
<dbReference type="Ensembl" id="ENSOTST00005025119.2">
    <property type="protein sequence ID" value="ENSOTSP00005023216.1"/>
    <property type="gene ID" value="ENSOTSG00005011018.2"/>
</dbReference>
<dbReference type="GO" id="GO:0048471">
    <property type="term" value="C:perinuclear region of cytoplasm"/>
    <property type="evidence" value="ECO:0007669"/>
    <property type="project" value="TreeGrafter"/>
</dbReference>
<keyword evidence="3" id="KW-0677">Repeat</keyword>
<feature type="region of interest" description="Disordered" evidence="5">
    <location>
        <begin position="24"/>
        <end position="53"/>
    </location>
</feature>
<reference evidence="6" key="1">
    <citation type="submission" date="2025-08" db="UniProtKB">
        <authorList>
            <consortium name="Ensembl"/>
        </authorList>
    </citation>
    <scope>IDENTIFICATION</scope>
</reference>
<reference evidence="6" key="2">
    <citation type="submission" date="2025-09" db="UniProtKB">
        <authorList>
            <consortium name="Ensembl"/>
        </authorList>
    </citation>
    <scope>IDENTIFICATION</scope>
</reference>
<dbReference type="GO" id="GO:0016529">
    <property type="term" value="C:sarcoplasmic reticulum"/>
    <property type="evidence" value="ECO:0007669"/>
    <property type="project" value="TreeGrafter"/>
</dbReference>
<feature type="compositionally biased region" description="Basic and acidic residues" evidence="5">
    <location>
        <begin position="495"/>
        <end position="511"/>
    </location>
</feature>
<dbReference type="GO" id="GO:0051018">
    <property type="term" value="F:protein kinase A binding"/>
    <property type="evidence" value="ECO:0007669"/>
    <property type="project" value="TreeGrafter"/>
</dbReference>
<evidence type="ECO:0000313" key="6">
    <source>
        <dbReference type="Ensembl" id="ENSOTSP00005023216.1"/>
    </source>
</evidence>
<keyword evidence="2" id="KW-0597">Phosphoprotein</keyword>
<evidence type="ECO:0000256" key="3">
    <source>
        <dbReference type="ARBA" id="ARBA00022737"/>
    </source>
</evidence>
<keyword evidence="4" id="KW-0472">Membrane</keyword>
<comment type="subcellular location">
    <subcellularLocation>
        <location evidence="1">Endomembrane system</location>
    </subcellularLocation>
</comment>
<feature type="compositionally biased region" description="Basic and acidic residues" evidence="5">
    <location>
        <begin position="474"/>
        <end position="486"/>
    </location>
</feature>
<organism evidence="6 7">
    <name type="scientific">Oncorhynchus tshawytscha</name>
    <name type="common">Chinook salmon</name>
    <name type="synonym">Salmo tshawytscha</name>
    <dbReference type="NCBI Taxonomy" id="74940"/>
    <lineage>
        <taxon>Eukaryota</taxon>
        <taxon>Metazoa</taxon>
        <taxon>Chordata</taxon>
        <taxon>Craniata</taxon>
        <taxon>Vertebrata</taxon>
        <taxon>Euteleostomi</taxon>
        <taxon>Actinopterygii</taxon>
        <taxon>Neopterygii</taxon>
        <taxon>Teleostei</taxon>
        <taxon>Protacanthopterygii</taxon>
        <taxon>Salmoniformes</taxon>
        <taxon>Salmonidae</taxon>
        <taxon>Salmoninae</taxon>
        <taxon>Oncorhynchus</taxon>
    </lineage>
</organism>
<dbReference type="PANTHER" id="PTHR14514:SF2">
    <property type="entry name" value="A-KINASE ANCHOR PROTEIN 6"/>
    <property type="match status" value="1"/>
</dbReference>
<dbReference type="Gene3D" id="1.20.58.60">
    <property type="match status" value="2"/>
</dbReference>
<evidence type="ECO:0000256" key="5">
    <source>
        <dbReference type="SAM" id="MobiDB-lite"/>
    </source>
</evidence>
<feature type="compositionally biased region" description="Basic and acidic residues" evidence="5">
    <location>
        <begin position="289"/>
        <end position="299"/>
    </location>
</feature>
<dbReference type="PANTHER" id="PTHR14514">
    <property type="entry name" value="PKA ANCHORING PROTEIN"/>
    <property type="match status" value="1"/>
</dbReference>
<feature type="region of interest" description="Disordered" evidence="5">
    <location>
        <begin position="967"/>
        <end position="986"/>
    </location>
</feature>